<keyword evidence="2" id="KW-1185">Reference proteome</keyword>
<protein>
    <submittedName>
        <fullName evidence="1">Uncharacterized protein</fullName>
    </submittedName>
</protein>
<reference evidence="1 2" key="1">
    <citation type="journal article" date="2018" name="Evol. Lett.">
        <title>Horizontal gene cluster transfer increased hallucinogenic mushroom diversity.</title>
        <authorList>
            <person name="Reynolds H.T."/>
            <person name="Vijayakumar V."/>
            <person name="Gluck-Thaler E."/>
            <person name="Korotkin H.B."/>
            <person name="Matheny P.B."/>
            <person name="Slot J.C."/>
        </authorList>
    </citation>
    <scope>NUCLEOTIDE SEQUENCE [LARGE SCALE GENOMIC DNA]</scope>
    <source>
        <strain evidence="1 2">2629</strain>
    </source>
</reference>
<evidence type="ECO:0000313" key="2">
    <source>
        <dbReference type="Proteomes" id="UP000284842"/>
    </source>
</evidence>
<name>A0A409WAT1_9AGAR</name>
<dbReference type="AlphaFoldDB" id="A0A409WAT1"/>
<dbReference type="InParanoid" id="A0A409WAT1"/>
<evidence type="ECO:0000313" key="1">
    <source>
        <dbReference type="EMBL" id="PPQ75627.1"/>
    </source>
</evidence>
<proteinExistence type="predicted"/>
<dbReference type="Proteomes" id="UP000284842">
    <property type="component" value="Unassembled WGS sequence"/>
</dbReference>
<accession>A0A409WAT1</accession>
<sequence>MDEDAVYRLTVAELKAQIERQRHLDGQIEKTMFTKFCCTQNLKVLYNTTQLPSQLHDMVKYFEDNFSSDLRGTRLSDVFAEDDRFGVPDEDHKWELSEFSSLADDDFVLLRNWMSKYQPTDTSYSRRVVIRESIYRFGQRFTSRSTSIDDSHVIFMEDGKFRAGSILGIFSRATVGGPTSQTWAIIQPYLEVSDEIAAQDPYLDYPIIGGALFQNSWNDSTVLVDMKSVLYHFASAILTVDGLSGEFRLVLPLNKI</sequence>
<dbReference type="OrthoDB" id="3248986at2759"/>
<gene>
    <name evidence="1" type="ORF">CVT24_010473</name>
</gene>
<comment type="caution">
    <text evidence="1">The sequence shown here is derived from an EMBL/GenBank/DDBJ whole genome shotgun (WGS) entry which is preliminary data.</text>
</comment>
<dbReference type="EMBL" id="NHTK01005654">
    <property type="protein sequence ID" value="PPQ75627.1"/>
    <property type="molecule type" value="Genomic_DNA"/>
</dbReference>
<organism evidence="1 2">
    <name type="scientific">Panaeolus cyanescens</name>
    <dbReference type="NCBI Taxonomy" id="181874"/>
    <lineage>
        <taxon>Eukaryota</taxon>
        <taxon>Fungi</taxon>
        <taxon>Dikarya</taxon>
        <taxon>Basidiomycota</taxon>
        <taxon>Agaricomycotina</taxon>
        <taxon>Agaricomycetes</taxon>
        <taxon>Agaricomycetidae</taxon>
        <taxon>Agaricales</taxon>
        <taxon>Agaricineae</taxon>
        <taxon>Galeropsidaceae</taxon>
        <taxon>Panaeolus</taxon>
    </lineage>
</organism>